<dbReference type="Proteomes" id="UP000261660">
    <property type="component" value="Unplaced"/>
</dbReference>
<dbReference type="AlphaFoldDB" id="A0A3Q3GGB9"/>
<reference evidence="7" key="2">
    <citation type="submission" date="2025-09" db="UniProtKB">
        <authorList>
            <consortium name="Ensembl"/>
        </authorList>
    </citation>
    <scope>IDENTIFICATION</scope>
</reference>
<dbReference type="Pfam" id="PF06140">
    <property type="entry name" value="Ifi-6-16"/>
    <property type="match status" value="1"/>
</dbReference>
<evidence type="ECO:0000313" key="8">
    <source>
        <dbReference type="Proteomes" id="UP000261660"/>
    </source>
</evidence>
<evidence type="ECO:0000256" key="4">
    <source>
        <dbReference type="ARBA" id="ARBA00022989"/>
    </source>
</evidence>
<reference evidence="7" key="1">
    <citation type="submission" date="2025-08" db="UniProtKB">
        <authorList>
            <consortium name="Ensembl"/>
        </authorList>
    </citation>
    <scope>IDENTIFICATION</scope>
</reference>
<comment type="subcellular location">
    <subcellularLocation>
        <location evidence="1">Membrane</location>
        <topology evidence="1">Multi-pass membrane protein</topology>
    </subcellularLocation>
</comment>
<dbReference type="Gene3D" id="6.10.110.10">
    <property type="match status" value="1"/>
</dbReference>
<evidence type="ECO:0000256" key="6">
    <source>
        <dbReference type="SAM" id="Phobius"/>
    </source>
</evidence>
<organism evidence="7 8">
    <name type="scientific">Labrus bergylta</name>
    <name type="common">ballan wrasse</name>
    <dbReference type="NCBI Taxonomy" id="56723"/>
    <lineage>
        <taxon>Eukaryota</taxon>
        <taxon>Metazoa</taxon>
        <taxon>Chordata</taxon>
        <taxon>Craniata</taxon>
        <taxon>Vertebrata</taxon>
        <taxon>Euteleostomi</taxon>
        <taxon>Actinopterygii</taxon>
        <taxon>Neopterygii</taxon>
        <taxon>Teleostei</taxon>
        <taxon>Neoteleostei</taxon>
        <taxon>Acanthomorphata</taxon>
        <taxon>Eupercaria</taxon>
        <taxon>Labriformes</taxon>
        <taxon>Labridae</taxon>
        <taxon>Labrus</taxon>
    </lineage>
</organism>
<dbReference type="PANTHER" id="PTHR16932">
    <property type="entry name" value="INTERFERON ALPHA-INDUCIBLE PROTEIN 27"/>
    <property type="match status" value="1"/>
</dbReference>
<proteinExistence type="inferred from homology"/>
<keyword evidence="3 6" id="KW-0812">Transmembrane</keyword>
<keyword evidence="4 6" id="KW-1133">Transmembrane helix</keyword>
<dbReference type="PANTHER" id="PTHR16932:SF18">
    <property type="entry name" value="INTERFERON, ALPHA-INDUCIBLE PROTEIN 27-LIKE 2"/>
    <property type="match status" value="1"/>
</dbReference>
<feature type="transmembrane region" description="Helical" evidence="6">
    <location>
        <begin position="12"/>
        <end position="36"/>
    </location>
</feature>
<evidence type="ECO:0000256" key="3">
    <source>
        <dbReference type="ARBA" id="ARBA00022692"/>
    </source>
</evidence>
<evidence type="ECO:0000256" key="5">
    <source>
        <dbReference type="ARBA" id="ARBA00023136"/>
    </source>
</evidence>
<evidence type="ECO:0000313" key="7">
    <source>
        <dbReference type="Ensembl" id="ENSLBEP00000032392.1"/>
    </source>
</evidence>
<evidence type="ECO:0000256" key="2">
    <source>
        <dbReference type="ARBA" id="ARBA00007262"/>
    </source>
</evidence>
<dbReference type="GeneTree" id="ENSGT00940000172724"/>
<protein>
    <submittedName>
        <fullName evidence="7">Uncharacterized protein</fullName>
    </submittedName>
</protein>
<feature type="transmembrane region" description="Helical" evidence="6">
    <location>
        <begin position="42"/>
        <end position="66"/>
    </location>
</feature>
<feature type="transmembrane region" description="Helical" evidence="6">
    <location>
        <begin position="73"/>
        <end position="93"/>
    </location>
</feature>
<dbReference type="GO" id="GO:0016020">
    <property type="term" value="C:membrane"/>
    <property type="evidence" value="ECO:0007669"/>
    <property type="project" value="UniProtKB-SubCell"/>
</dbReference>
<accession>A0A3Q3GGB9</accession>
<keyword evidence="5 6" id="KW-0472">Membrane</keyword>
<dbReference type="STRING" id="56723.ENSLBEP00000032392"/>
<name>A0A3Q3GGB9_9LABR</name>
<evidence type="ECO:0000256" key="1">
    <source>
        <dbReference type="ARBA" id="ARBA00004141"/>
    </source>
</evidence>
<keyword evidence="8" id="KW-1185">Reference proteome</keyword>
<dbReference type="InterPro" id="IPR038213">
    <property type="entry name" value="IFI6/IFI27-like_sf"/>
</dbReference>
<comment type="similarity">
    <text evidence="2">Belongs to the IFI6/IFI27 family.</text>
</comment>
<dbReference type="InterPro" id="IPR009311">
    <property type="entry name" value="IFI6/IFI27-like"/>
</dbReference>
<dbReference type="InParanoid" id="A0A3Q3GGB9"/>
<dbReference type="Ensembl" id="ENSLBET00000033838.1">
    <property type="protein sequence ID" value="ENSLBEP00000032392.1"/>
    <property type="gene ID" value="ENSLBEG00000024386.1"/>
</dbReference>
<sequence length="107" mass="10570">KGSRGGWRSSASFLLLLSGGVVTVLFTPALLVTLGWTQAGVAAGSIAASIMSWMGVVSSGSLFAFLQSIGATGLTTTAAGVVGSVGGAMGWMLSAICNQNGTTSTLR</sequence>